<evidence type="ECO:0000259" key="2">
    <source>
        <dbReference type="Pfam" id="PF00501"/>
    </source>
</evidence>
<sequence>MSTNGGSWAPFPRRYNAAVDLVDRHVTEGRAERIAFRDDRRTVTYGELARRVNRAGNALLGLGMEPEQRVMLLMHDTIDFPAVFLGAIKAGLVPVPVNTLLTTEDYAHFLSDSRARALVVSEALLPKVEAALGGAAKLRSVIVAGAGDALDAANAGRGGGVPEGSRYERLEVLLEGADDALEAAPTTPDDVAFWFYSSGSTGAPKGAIHLHSHLMQTARLYAQGVLGIREDDIVFSAAKLFFAYGLGNSLTFPLSVGASSVLMAERPTPASVLRVLREHRPTIFCGVPTLFAAMLADANVTREAGSPALRVCTSAGEALPKHVGEKWRKRMGCDILDGIGTTEMLHIFLSNRPGEVRYGTSGRPVPGYELKVLGDDGVPAAAGEEGSLWVHGPTAAIAYWNQRDASRATFHGPWTRTGDRYVRDAEGYFTYLGRTDDMLKVGGIWVSPFEVESALAAHEAVLEAAVVGHADADQLVKPKAFVVLRPGVEESEALSNELKEFVKKTLAPYKYPRWVEFVAELPRTATGKIQRFRLRG</sequence>
<dbReference type="Gene3D" id="3.30.300.30">
    <property type="match status" value="1"/>
</dbReference>
<dbReference type="Proteomes" id="UP001370348">
    <property type="component" value="Chromosome"/>
</dbReference>
<gene>
    <name evidence="4" type="ORF">LZC94_24585</name>
</gene>
<proteinExistence type="predicted"/>
<reference evidence="4 5" key="1">
    <citation type="submission" date="2021-12" db="EMBL/GenBank/DDBJ databases">
        <title>Discovery of the Pendulisporaceae a myxobacterial family with distinct sporulation behavior and unique specialized metabolism.</title>
        <authorList>
            <person name="Garcia R."/>
            <person name="Popoff A."/>
            <person name="Bader C.D."/>
            <person name="Loehr J."/>
            <person name="Walesch S."/>
            <person name="Walt C."/>
            <person name="Boldt J."/>
            <person name="Bunk B."/>
            <person name="Haeckl F.J.F.P.J."/>
            <person name="Gunesch A.P."/>
            <person name="Birkelbach J."/>
            <person name="Nuebel U."/>
            <person name="Pietschmann T."/>
            <person name="Bach T."/>
            <person name="Mueller R."/>
        </authorList>
    </citation>
    <scope>NUCLEOTIDE SEQUENCE [LARGE SCALE GENOMIC DNA]</scope>
    <source>
        <strain evidence="4 5">MSr11954</strain>
    </source>
</reference>
<feature type="domain" description="AMP-binding enzyme C-terminal" evidence="3">
    <location>
        <begin position="450"/>
        <end position="528"/>
    </location>
</feature>
<dbReference type="RefSeq" id="WP_394820666.1">
    <property type="nucleotide sequence ID" value="NZ_CP089984.1"/>
</dbReference>
<dbReference type="Gene3D" id="3.40.50.12820">
    <property type="match status" value="1"/>
</dbReference>
<dbReference type="PANTHER" id="PTHR43352:SF1">
    <property type="entry name" value="ANTHRANILATE--COA LIGASE"/>
    <property type="match status" value="1"/>
</dbReference>
<dbReference type="CDD" id="cd05959">
    <property type="entry name" value="BCL_4HBCL"/>
    <property type="match status" value="1"/>
</dbReference>
<accession>A0ABZ2LKV4</accession>
<dbReference type="InterPro" id="IPR011957">
    <property type="entry name" value="Benz_CoA_lig"/>
</dbReference>
<dbReference type="Gene3D" id="2.30.38.10">
    <property type="entry name" value="Luciferase, Domain 3"/>
    <property type="match status" value="1"/>
</dbReference>
<evidence type="ECO:0000313" key="5">
    <source>
        <dbReference type="Proteomes" id="UP001370348"/>
    </source>
</evidence>
<dbReference type="Pfam" id="PF00501">
    <property type="entry name" value="AMP-binding"/>
    <property type="match status" value="1"/>
</dbReference>
<organism evidence="4 5">
    <name type="scientific">Pendulispora albinea</name>
    <dbReference type="NCBI Taxonomy" id="2741071"/>
    <lineage>
        <taxon>Bacteria</taxon>
        <taxon>Pseudomonadati</taxon>
        <taxon>Myxococcota</taxon>
        <taxon>Myxococcia</taxon>
        <taxon>Myxococcales</taxon>
        <taxon>Sorangiineae</taxon>
        <taxon>Pendulisporaceae</taxon>
        <taxon>Pendulispora</taxon>
    </lineage>
</organism>
<dbReference type="Gene3D" id="3.40.50.980">
    <property type="match status" value="1"/>
</dbReference>
<dbReference type="EMBL" id="CP089984">
    <property type="protein sequence ID" value="WXB11050.1"/>
    <property type="molecule type" value="Genomic_DNA"/>
</dbReference>
<keyword evidence="1 4" id="KW-0436">Ligase</keyword>
<protein>
    <submittedName>
        <fullName evidence="4">Benzoate-CoA ligase family protein</fullName>
    </submittedName>
</protein>
<dbReference type="InterPro" id="IPR045851">
    <property type="entry name" value="AMP-bd_C_sf"/>
</dbReference>
<name>A0ABZ2LKV4_9BACT</name>
<evidence type="ECO:0000259" key="3">
    <source>
        <dbReference type="Pfam" id="PF13193"/>
    </source>
</evidence>
<feature type="domain" description="AMP-dependent synthetase/ligase" evidence="2">
    <location>
        <begin position="27"/>
        <end position="400"/>
    </location>
</feature>
<evidence type="ECO:0000313" key="4">
    <source>
        <dbReference type="EMBL" id="WXB11050.1"/>
    </source>
</evidence>
<dbReference type="PANTHER" id="PTHR43352">
    <property type="entry name" value="ACETYL-COA SYNTHETASE"/>
    <property type="match status" value="1"/>
</dbReference>
<dbReference type="SUPFAM" id="SSF56801">
    <property type="entry name" value="Acetyl-CoA synthetase-like"/>
    <property type="match status" value="1"/>
</dbReference>
<dbReference type="GO" id="GO:0016874">
    <property type="term" value="F:ligase activity"/>
    <property type="evidence" value="ECO:0007669"/>
    <property type="project" value="UniProtKB-KW"/>
</dbReference>
<evidence type="ECO:0000256" key="1">
    <source>
        <dbReference type="ARBA" id="ARBA00022598"/>
    </source>
</evidence>
<dbReference type="InterPro" id="IPR000873">
    <property type="entry name" value="AMP-dep_synth/lig_dom"/>
</dbReference>
<dbReference type="Pfam" id="PF13193">
    <property type="entry name" value="AMP-binding_C"/>
    <property type="match status" value="1"/>
</dbReference>
<keyword evidence="5" id="KW-1185">Reference proteome</keyword>
<dbReference type="InterPro" id="IPR025110">
    <property type="entry name" value="AMP-bd_C"/>
</dbReference>
<dbReference type="NCBIfam" id="TIGR02262">
    <property type="entry name" value="benz_CoA_lig"/>
    <property type="match status" value="1"/>
</dbReference>